<organism evidence="2 3">
    <name type="scientific">Proteobacteria bacterium 228</name>
    <dbReference type="NCBI Taxonomy" id="2083153"/>
    <lineage>
        <taxon>Bacteria</taxon>
        <taxon>Pseudomonadati</taxon>
        <taxon>Pseudomonadota</taxon>
    </lineage>
</organism>
<dbReference type="GO" id="GO:0003700">
    <property type="term" value="F:DNA-binding transcription factor activity"/>
    <property type="evidence" value="ECO:0007669"/>
    <property type="project" value="InterPro"/>
</dbReference>
<dbReference type="AlphaFoldDB" id="A0A2S5KSE8"/>
<sequence>MDTLRRTITMPQTPAHHAIVSSDHLSTQSVEMSEFEFGLIMASHAFSRWIVRCMSASGMPELGSLDILVLHSVNHRHRPKRAADICLVFNIEDSHTVTYALKKLLKLGLVATEKRGKETYFLTTEEGRTLCEKYAAVRRDCLLDAVQTLGFAGEEMGATSTLLRALSGIYDQASRAAASL</sequence>
<dbReference type="EMBL" id="PRLP01000025">
    <property type="protein sequence ID" value="PPC77781.1"/>
    <property type="molecule type" value="Genomic_DNA"/>
</dbReference>
<reference evidence="2 3" key="1">
    <citation type="submission" date="2018-02" db="EMBL/GenBank/DDBJ databases">
        <title>novel marine gammaproteobacteria from coastal saline agro ecosystem.</title>
        <authorList>
            <person name="Krishnan R."/>
            <person name="Ramesh Kumar N."/>
        </authorList>
    </citation>
    <scope>NUCLEOTIDE SEQUENCE [LARGE SCALE GENOMIC DNA]</scope>
    <source>
        <strain evidence="2 3">228</strain>
    </source>
</reference>
<evidence type="ECO:0000259" key="1">
    <source>
        <dbReference type="Pfam" id="PF13463"/>
    </source>
</evidence>
<dbReference type="InterPro" id="IPR000835">
    <property type="entry name" value="HTH_MarR-typ"/>
</dbReference>
<name>A0A2S5KSE8_9PROT</name>
<protein>
    <submittedName>
        <fullName evidence="2">Transcriptional regulator</fullName>
    </submittedName>
</protein>
<proteinExistence type="predicted"/>
<dbReference type="Pfam" id="PF13463">
    <property type="entry name" value="HTH_27"/>
    <property type="match status" value="1"/>
</dbReference>
<dbReference type="PIRSF" id="PIRSF036158">
    <property type="entry name" value="UCP036158_MarR"/>
    <property type="match status" value="1"/>
</dbReference>
<accession>A0A2S5KSE8</accession>
<dbReference type="Gene3D" id="1.10.10.10">
    <property type="entry name" value="Winged helix-like DNA-binding domain superfamily/Winged helix DNA-binding domain"/>
    <property type="match status" value="1"/>
</dbReference>
<gene>
    <name evidence="2" type="ORF">C4K68_08315</name>
</gene>
<evidence type="ECO:0000313" key="3">
    <source>
        <dbReference type="Proteomes" id="UP000238196"/>
    </source>
</evidence>
<evidence type="ECO:0000313" key="2">
    <source>
        <dbReference type="EMBL" id="PPC77781.1"/>
    </source>
</evidence>
<feature type="domain" description="HTH marR-type" evidence="1">
    <location>
        <begin position="62"/>
        <end position="127"/>
    </location>
</feature>
<dbReference type="InterPro" id="IPR014601">
    <property type="entry name" value="Trans_reg_MarR_HTH"/>
</dbReference>
<dbReference type="InterPro" id="IPR036390">
    <property type="entry name" value="WH_DNA-bd_sf"/>
</dbReference>
<dbReference type="SUPFAM" id="SSF46785">
    <property type="entry name" value="Winged helix' DNA-binding domain"/>
    <property type="match status" value="1"/>
</dbReference>
<dbReference type="OrthoDB" id="6622112at2"/>
<dbReference type="InterPro" id="IPR036388">
    <property type="entry name" value="WH-like_DNA-bd_sf"/>
</dbReference>
<dbReference type="Proteomes" id="UP000238196">
    <property type="component" value="Unassembled WGS sequence"/>
</dbReference>
<comment type="caution">
    <text evidence="2">The sequence shown here is derived from an EMBL/GenBank/DDBJ whole genome shotgun (WGS) entry which is preliminary data.</text>
</comment>